<protein>
    <submittedName>
        <fullName evidence="9">RNA uridylyltransferase</fullName>
    </submittedName>
</protein>
<evidence type="ECO:0000256" key="1">
    <source>
        <dbReference type="ARBA" id="ARBA00001936"/>
    </source>
</evidence>
<dbReference type="InterPro" id="IPR036875">
    <property type="entry name" value="Znf_CCHC_sf"/>
</dbReference>
<dbReference type="InterPro" id="IPR017896">
    <property type="entry name" value="4Fe4S_Fe-S-bd"/>
</dbReference>
<keyword evidence="5" id="KW-0460">Magnesium</keyword>
<feature type="region of interest" description="Disordered" evidence="6">
    <location>
        <begin position="1"/>
        <end position="71"/>
    </location>
</feature>
<feature type="compositionally biased region" description="Polar residues" evidence="6">
    <location>
        <begin position="1377"/>
        <end position="1387"/>
    </location>
</feature>
<dbReference type="Pfam" id="PF22600">
    <property type="entry name" value="MTPAP-like_central"/>
    <property type="match status" value="1"/>
</dbReference>
<dbReference type="InterPro" id="IPR043519">
    <property type="entry name" value="NT_sf"/>
</dbReference>
<name>A0A1I7TWM1_9PELO</name>
<feature type="compositionally biased region" description="Low complexity" evidence="6">
    <location>
        <begin position="39"/>
        <end position="58"/>
    </location>
</feature>
<keyword evidence="8" id="KW-1185">Reference proteome</keyword>
<dbReference type="Pfam" id="PF03828">
    <property type="entry name" value="PAP_assoc"/>
    <property type="match status" value="1"/>
</dbReference>
<feature type="compositionally biased region" description="Basic and acidic residues" evidence="6">
    <location>
        <begin position="1388"/>
        <end position="1398"/>
    </location>
</feature>
<evidence type="ECO:0000313" key="9">
    <source>
        <dbReference type="WBParaSite" id="Csp11.Scaffold629.g12519.t1"/>
    </source>
</evidence>
<dbReference type="SUPFAM" id="SSF81301">
    <property type="entry name" value="Nucleotidyltransferase"/>
    <property type="match status" value="1"/>
</dbReference>
<dbReference type="SUPFAM" id="SSF81631">
    <property type="entry name" value="PAP/OAS1 substrate-binding domain"/>
    <property type="match status" value="2"/>
</dbReference>
<dbReference type="PANTHER" id="PTHR12271:SF66">
    <property type="entry name" value="TERMINAL URIDYLYLTRANSFERASE TAILOR"/>
    <property type="match status" value="1"/>
</dbReference>
<evidence type="ECO:0000256" key="5">
    <source>
        <dbReference type="ARBA" id="ARBA00022842"/>
    </source>
</evidence>
<feature type="compositionally biased region" description="Basic and acidic residues" evidence="6">
    <location>
        <begin position="1"/>
        <end position="12"/>
    </location>
</feature>
<dbReference type="PROSITE" id="PS00028">
    <property type="entry name" value="ZINC_FINGER_C2H2_1"/>
    <property type="match status" value="1"/>
</dbReference>
<proteinExistence type="predicted"/>
<evidence type="ECO:0000259" key="7">
    <source>
        <dbReference type="PROSITE" id="PS51379"/>
    </source>
</evidence>
<evidence type="ECO:0000256" key="3">
    <source>
        <dbReference type="ARBA" id="ARBA00022679"/>
    </source>
</evidence>
<feature type="region of interest" description="Disordered" evidence="6">
    <location>
        <begin position="1372"/>
        <end position="1408"/>
    </location>
</feature>
<dbReference type="GO" id="GO:0008270">
    <property type="term" value="F:zinc ion binding"/>
    <property type="evidence" value="ECO:0007669"/>
    <property type="project" value="InterPro"/>
</dbReference>
<feature type="region of interest" description="Disordered" evidence="6">
    <location>
        <begin position="846"/>
        <end position="913"/>
    </location>
</feature>
<dbReference type="Gene3D" id="3.30.460.10">
    <property type="entry name" value="Beta Polymerase, domain 2"/>
    <property type="match status" value="1"/>
</dbReference>
<evidence type="ECO:0000256" key="2">
    <source>
        <dbReference type="ARBA" id="ARBA00001946"/>
    </source>
</evidence>
<feature type="compositionally biased region" description="Low complexity" evidence="6">
    <location>
        <begin position="882"/>
        <end position="894"/>
    </location>
</feature>
<feature type="domain" description="4Fe-4S ferredoxin-type" evidence="7">
    <location>
        <begin position="959"/>
        <end position="989"/>
    </location>
</feature>
<dbReference type="STRING" id="1561998.A0A1I7TWM1"/>
<dbReference type="SUPFAM" id="SSF57756">
    <property type="entry name" value="Retrovirus zinc finger-like domains"/>
    <property type="match status" value="1"/>
</dbReference>
<dbReference type="InterPro" id="IPR002058">
    <property type="entry name" value="PAP_assoc"/>
</dbReference>
<sequence>MPTSSKDGDGGKGKQQNNQKEKKKNKVKAEVAKNLKNGTSVDAQSTSSAASSRTVHSVPPSRKLSASDAVGSVVPKVKLPKRTPTPPNFPLIPSVIPLMNVHLEATTTKSKNQVKALKKTEDKTANAGTAVSADTFQEAFQYPINSFPLERNVNILVDKKFTLLITPTTSRCNGLYIKVKSQNSDEQLCTGALLRLDSDDKSIRAACQETIENFAKVSGKGAFDRFPFSTRSEDYLNTCHIRRLDERQDAFPEAIYYCEKCDYHINTISHAKAHLESSTHFDDIRRQEQRERLLEKIPEPTSIHLKAINKVLGAALEDYQQFVQTRQNSVKFSDRILLYLNNTIFPTINARNFVLRPFGSATYDVVLPDSDYNIAYTMDLPEGTPIFALLEQIRKKIADDGYPADHSMEMGTPSTILFHFENVRVRLCWMSSFKFRSQLYLSELMKKYVDLREEVVEFLQLIRLWACRSEVDSKNKPRIGLPRYGFDLMAIHFLQQQKYLPVLHELFEEEEEVEEDLNCSRDDVESELSKVPEEAGQRRIRLMSRYEKDTKKIGKKFDLKKLWDPAELFIKFFRYYVQNHRDVVIQITQSTPMSRDANRWNKKILHVVDPFRGDNVLSIPKVSTWQPFYFNCLLTTYLSFAIPRTKNGPIVEVGLIHTKSNNPKKKLKEAAKRHVDTPPSTTSSTVIHKANTPITEEEYQHAADELAEESEHLKYMEKLLNDLTIDGIRYQNRKPDNCHIDDHRESIYSNRTLLRFRRVLDTSMTDELAVALDDHDLLTKKGKGWIKRWKKRTGYGSQPVDTEKDPTVAEITEKLEQQIVISDDRGDGSSEKGEWKIDVVSTDINLSEQAATPSDAETGKKSDASKSMQLAAPKTVDETKLSPHTLSPPLASSTPVPPFPPHKPSSTFHKTTPSIPEKQICTEEFFIRENLAANEIAQKSKKLREADYLFEFTSESFCGFYEMEMRCTHCDGSHCVEKCPMMEIPPIKKFQARTKEDLKDIDAIIDKYYKENIMDAERMQMMEEKIKDLQSFMRKEWSRDISLTVFGSVMTGLSVNCSDIDICLRFGTGDIPPKNQTPKDVIIKAENILNKCSFVKRVQAIVSAKVPIVKFQLKLSNGVVIDADISYYNILAIYNTALLREYTLWTPDHRFAKLALFIKKWAKSCDIGDASRGSLSSYAHVILLISYLQNCDPPVLPRLQEDFRDDSVIEKRLVDNWDTCYAQVEQQTIQKWPKNKETCAQLLIGYFDYYSRYDFRNFVVQCRRPMILSKMEKDWPRPLCVEDPFDLNHNLSSGVTKKMFVFIMKVFINSRAVFMSETPINIDRNEHFVNNYQTQLLKKCHQGSAPTDRQCHMCHKIGHFVESCPQRIQKDARRRYGSNSTNSSYRSINDHTTKRSEDGGTGGGYGADRLTSHKRAYYLRNRK</sequence>
<dbReference type="CDD" id="cd05402">
    <property type="entry name" value="NT_PAP_TUTase"/>
    <property type="match status" value="1"/>
</dbReference>
<dbReference type="Proteomes" id="UP000095282">
    <property type="component" value="Unplaced"/>
</dbReference>
<evidence type="ECO:0000313" key="8">
    <source>
        <dbReference type="Proteomes" id="UP000095282"/>
    </source>
</evidence>
<accession>A0A1I7TWM1</accession>
<evidence type="ECO:0000256" key="4">
    <source>
        <dbReference type="ARBA" id="ARBA00022723"/>
    </source>
</evidence>
<dbReference type="GO" id="GO:0003676">
    <property type="term" value="F:nucleic acid binding"/>
    <property type="evidence" value="ECO:0007669"/>
    <property type="project" value="InterPro"/>
</dbReference>
<dbReference type="InterPro" id="IPR013087">
    <property type="entry name" value="Znf_C2H2_type"/>
</dbReference>
<dbReference type="GO" id="GO:0031123">
    <property type="term" value="P:RNA 3'-end processing"/>
    <property type="evidence" value="ECO:0007669"/>
    <property type="project" value="TreeGrafter"/>
</dbReference>
<keyword evidence="3" id="KW-0808">Transferase</keyword>
<dbReference type="InterPro" id="IPR054708">
    <property type="entry name" value="MTPAP-like_central"/>
</dbReference>
<dbReference type="PANTHER" id="PTHR12271">
    <property type="entry name" value="POLY A POLYMERASE CID PAP -RELATED"/>
    <property type="match status" value="1"/>
</dbReference>
<comment type="cofactor">
    <cofactor evidence="2">
        <name>Mg(2+)</name>
        <dbReference type="ChEBI" id="CHEBI:18420"/>
    </cofactor>
</comment>
<reference evidence="9" key="1">
    <citation type="submission" date="2016-11" db="UniProtKB">
        <authorList>
            <consortium name="WormBaseParasite"/>
        </authorList>
    </citation>
    <scope>IDENTIFICATION</scope>
</reference>
<comment type="cofactor">
    <cofactor evidence="1">
        <name>Mn(2+)</name>
        <dbReference type="ChEBI" id="CHEBI:29035"/>
    </cofactor>
</comment>
<evidence type="ECO:0000256" key="6">
    <source>
        <dbReference type="SAM" id="MobiDB-lite"/>
    </source>
</evidence>
<keyword evidence="4" id="KW-0479">Metal-binding</keyword>
<dbReference type="GO" id="GO:1990817">
    <property type="term" value="F:poly(A) RNA polymerase activity"/>
    <property type="evidence" value="ECO:0007669"/>
    <property type="project" value="UniProtKB-ARBA"/>
</dbReference>
<dbReference type="PROSITE" id="PS51379">
    <property type="entry name" value="4FE4S_FER_2"/>
    <property type="match status" value="1"/>
</dbReference>
<dbReference type="GO" id="GO:0050265">
    <property type="term" value="F:RNA uridylyltransferase activity"/>
    <property type="evidence" value="ECO:0007669"/>
    <property type="project" value="TreeGrafter"/>
</dbReference>
<organism evidence="8 9">
    <name type="scientific">Caenorhabditis tropicalis</name>
    <dbReference type="NCBI Taxonomy" id="1561998"/>
    <lineage>
        <taxon>Eukaryota</taxon>
        <taxon>Metazoa</taxon>
        <taxon>Ecdysozoa</taxon>
        <taxon>Nematoda</taxon>
        <taxon>Chromadorea</taxon>
        <taxon>Rhabditida</taxon>
        <taxon>Rhabditina</taxon>
        <taxon>Rhabditomorpha</taxon>
        <taxon>Rhabditoidea</taxon>
        <taxon>Rhabditidae</taxon>
        <taxon>Peloderinae</taxon>
        <taxon>Caenorhabditis</taxon>
    </lineage>
</organism>
<dbReference type="Gene3D" id="1.10.1410.10">
    <property type="match status" value="2"/>
</dbReference>
<dbReference type="WBParaSite" id="Csp11.Scaffold629.g12519.t1">
    <property type="protein sequence ID" value="Csp11.Scaffold629.g12519.t1"/>
    <property type="gene ID" value="Csp11.Scaffold629.g12519"/>
</dbReference>
<dbReference type="eggNOG" id="KOG2277">
    <property type="taxonomic scope" value="Eukaryota"/>
</dbReference>